<evidence type="ECO:0000313" key="2">
    <source>
        <dbReference type="Proteomes" id="UP000277582"/>
    </source>
</evidence>
<reference evidence="1 2" key="1">
    <citation type="submission" date="2018-10" db="EMBL/GenBank/DDBJ databases">
        <title>Co-occurring genomic capacity for anaerobic methane metabolism and dissimilatory sulfite reduction discovered in the Korarchaeota.</title>
        <authorList>
            <person name="Mckay L.J."/>
            <person name="Dlakic M."/>
            <person name="Fields M.W."/>
            <person name="Delmont T.O."/>
            <person name="Eren A.M."/>
            <person name="Jay Z.J."/>
            <person name="Klingelsmith K.B."/>
            <person name="Rusch D.B."/>
            <person name="Inskeep W.P."/>
        </authorList>
    </citation>
    <scope>NUCLEOTIDE SEQUENCE [LARGE SCALE GENOMIC DNA]</scope>
    <source>
        <strain evidence="1 2">MDKW</strain>
    </source>
</reference>
<dbReference type="Proteomes" id="UP000277582">
    <property type="component" value="Unassembled WGS sequence"/>
</dbReference>
<proteinExistence type="predicted"/>
<sequence length="183" mass="20751">MLIIRAGGAGTHEASSPALLHTIIKLFNDSGPVRARDLRRLEDEGLVIEEKLSGLIFFYPSSSAFLWLNNLPKSDFQSLNGSNLRAQKYIRAWELASVYSKAVFATITLPPTSVLPQKIQKFILPIITHRIKAHLRRRLGFSPPHIAVNEPQRKKRSLLSFHRHLVITRARRGNMYYGRVGSE</sequence>
<dbReference type="EMBL" id="RCOS01000126">
    <property type="protein sequence ID" value="RSN73203.1"/>
    <property type="molecule type" value="Genomic_DNA"/>
</dbReference>
<keyword evidence="2" id="KW-1185">Reference proteome</keyword>
<gene>
    <name evidence="1" type="ORF">D6D85_11130</name>
</gene>
<organism evidence="1 2">
    <name type="scientific">Candidatus Methanodesulfokora washburnensis</name>
    <dbReference type="NCBI Taxonomy" id="2478471"/>
    <lineage>
        <taxon>Archaea</taxon>
        <taxon>Thermoproteota</taxon>
        <taxon>Candidatus Korarchaeia</taxon>
        <taxon>Candidatus Korarchaeia incertae sedis</taxon>
        <taxon>Candidatus Methanodesulfokora</taxon>
    </lineage>
</organism>
<comment type="caution">
    <text evidence="1">The sequence shown here is derived from an EMBL/GenBank/DDBJ whole genome shotgun (WGS) entry which is preliminary data.</text>
</comment>
<protein>
    <submittedName>
        <fullName evidence="1">Uncharacterized protein</fullName>
    </submittedName>
</protein>
<dbReference type="AlphaFoldDB" id="A0A429GH45"/>
<evidence type="ECO:0000313" key="1">
    <source>
        <dbReference type="EMBL" id="RSN73203.1"/>
    </source>
</evidence>
<name>A0A429GH45_9CREN</name>
<accession>A0A429GH45</accession>